<dbReference type="EMBL" id="VSSQ01030697">
    <property type="protein sequence ID" value="MPM81322.1"/>
    <property type="molecule type" value="Genomic_DNA"/>
</dbReference>
<organism evidence="1">
    <name type="scientific">bioreactor metagenome</name>
    <dbReference type="NCBI Taxonomy" id="1076179"/>
    <lineage>
        <taxon>unclassified sequences</taxon>
        <taxon>metagenomes</taxon>
        <taxon>ecological metagenomes</taxon>
    </lineage>
</organism>
<evidence type="ECO:0008006" key="2">
    <source>
        <dbReference type="Google" id="ProtNLM"/>
    </source>
</evidence>
<comment type="caution">
    <text evidence="1">The sequence shown here is derived from an EMBL/GenBank/DDBJ whole genome shotgun (WGS) entry which is preliminary data.</text>
</comment>
<dbReference type="Pfam" id="PF07302">
    <property type="entry name" value="AroM"/>
    <property type="match status" value="1"/>
</dbReference>
<sequence length="159" mass="17824">MQGNKNIMISADKAMELVNLKIEKLENSGVRNFLIFCTGHFERVKTKGFIVIPENIIYGILSGLGITKVGIIVPEEEQICDSMSQYGDFNPVIKAASPYKDIENLRAVAQKFKEEDVELILTDCMGFTEKMGRIVKKASGKNVIVPRVFIPNMIKSLIR</sequence>
<name>A0A645CX92_9ZZZZ</name>
<dbReference type="InterPro" id="IPR010843">
    <property type="entry name" value="Uncharacterised_AroM"/>
</dbReference>
<dbReference type="AlphaFoldDB" id="A0A645CX92"/>
<protein>
    <recommendedName>
        <fullName evidence="2">AroM protein</fullName>
    </recommendedName>
</protein>
<gene>
    <name evidence="1" type="ORF">SDC9_128374</name>
</gene>
<proteinExistence type="predicted"/>
<reference evidence="1" key="1">
    <citation type="submission" date="2019-08" db="EMBL/GenBank/DDBJ databases">
        <authorList>
            <person name="Kucharzyk K."/>
            <person name="Murdoch R.W."/>
            <person name="Higgins S."/>
            <person name="Loffler F."/>
        </authorList>
    </citation>
    <scope>NUCLEOTIDE SEQUENCE</scope>
</reference>
<accession>A0A645CX92</accession>
<evidence type="ECO:0000313" key="1">
    <source>
        <dbReference type="EMBL" id="MPM81322.1"/>
    </source>
</evidence>